<name>A0A7C9KSM7_9GAMM</name>
<dbReference type="Proteomes" id="UP000481739">
    <property type="component" value="Unassembled WGS sequence"/>
</dbReference>
<dbReference type="InterPro" id="IPR009387">
    <property type="entry name" value="HigB-2"/>
</dbReference>
<organism evidence="1 2">
    <name type="scientific">Photorhabdus khanii</name>
    <dbReference type="NCBI Taxonomy" id="1004150"/>
    <lineage>
        <taxon>Bacteria</taxon>
        <taxon>Pseudomonadati</taxon>
        <taxon>Pseudomonadota</taxon>
        <taxon>Gammaproteobacteria</taxon>
        <taxon>Enterobacterales</taxon>
        <taxon>Morganellaceae</taxon>
        <taxon>Photorhabdus</taxon>
    </lineage>
</organism>
<proteinExistence type="predicted"/>
<dbReference type="AlphaFoldDB" id="A0A7C9KSM7"/>
<comment type="caution">
    <text evidence="1">The sequence shown here is derived from an EMBL/GenBank/DDBJ whole genome shotgun (WGS) entry which is preliminary data.</text>
</comment>
<dbReference type="Pfam" id="PF06296">
    <property type="entry name" value="RelE"/>
    <property type="match status" value="1"/>
</dbReference>
<sequence>MANIDDRELAGFRELAKHYADLSDEKITTMIKNKGLVEICIGIRDKIK</sequence>
<gene>
    <name evidence="1" type="ORF">GEA64_00330</name>
</gene>
<evidence type="ECO:0000313" key="2">
    <source>
        <dbReference type="Proteomes" id="UP000481739"/>
    </source>
</evidence>
<accession>A0A7C9KSM7</accession>
<protein>
    <submittedName>
        <fullName evidence="1">Uncharacterized protein</fullName>
    </submittedName>
</protein>
<dbReference type="EMBL" id="WHZZ01000001">
    <property type="protein sequence ID" value="MQL46529.1"/>
    <property type="molecule type" value="Genomic_DNA"/>
</dbReference>
<reference evidence="1 2" key="1">
    <citation type="journal article" date="2019" name="Nature">
        <title>A new antibiotic selectively kills Gram-negative pathogens.</title>
        <authorList>
            <person name="Imai Y."/>
            <person name="Meyer K.J."/>
            <person name="Iinishi A."/>
            <person name="Favre-Godal Q."/>
            <person name="Green R."/>
            <person name="Manuse S."/>
            <person name="Caboni M."/>
            <person name="Mori M."/>
            <person name="Niles S."/>
            <person name="Ghiglieri M."/>
            <person name="Honrao C."/>
            <person name="Ma X."/>
            <person name="Guo J.J."/>
            <person name="Makriyannis A."/>
            <person name="Linares-Otoya L."/>
            <person name="Boehringer N."/>
            <person name="Wuisan Z.G."/>
            <person name="Kaur H."/>
            <person name="Wu R."/>
            <person name="Mateus A."/>
            <person name="Typas A."/>
            <person name="Savitski M.M."/>
            <person name="Espinoza J.L."/>
            <person name="O'Rourke A."/>
            <person name="Nelson K.E."/>
            <person name="Hiller S."/>
            <person name="Noinaj N."/>
            <person name="Schaeberle T.F."/>
            <person name="D'Onofrio A."/>
            <person name="Lewis K."/>
        </authorList>
    </citation>
    <scope>NUCLEOTIDE SEQUENCE [LARGE SCALE GENOMIC DNA]</scope>
    <source>
        <strain evidence="1 2">HGB 1456</strain>
    </source>
</reference>
<evidence type="ECO:0000313" key="1">
    <source>
        <dbReference type="EMBL" id="MQL46529.1"/>
    </source>
</evidence>